<evidence type="ECO:0000256" key="2">
    <source>
        <dbReference type="SAM" id="MobiDB-lite"/>
    </source>
</evidence>
<feature type="region of interest" description="Disordered" evidence="2">
    <location>
        <begin position="96"/>
        <end position="121"/>
    </location>
</feature>
<gene>
    <name evidence="3" type="ORF">PSON_ATCC_30995.1.T0310059</name>
</gene>
<feature type="coiled-coil region" evidence="1">
    <location>
        <begin position="36"/>
        <end position="77"/>
    </location>
</feature>
<keyword evidence="1" id="KW-0175">Coiled coil</keyword>
<evidence type="ECO:0000313" key="4">
    <source>
        <dbReference type="Proteomes" id="UP000692954"/>
    </source>
</evidence>
<keyword evidence="4" id="KW-1185">Reference proteome</keyword>
<name>A0A8S1M7H9_9CILI</name>
<dbReference type="AlphaFoldDB" id="A0A8S1M7H9"/>
<evidence type="ECO:0000256" key="1">
    <source>
        <dbReference type="SAM" id="Coils"/>
    </source>
</evidence>
<reference evidence="3" key="1">
    <citation type="submission" date="2021-01" db="EMBL/GenBank/DDBJ databases">
        <authorList>
            <consortium name="Genoscope - CEA"/>
            <person name="William W."/>
        </authorList>
    </citation>
    <scope>NUCLEOTIDE SEQUENCE</scope>
</reference>
<feature type="compositionally biased region" description="Basic and acidic residues" evidence="2">
    <location>
        <begin position="96"/>
        <end position="112"/>
    </location>
</feature>
<sequence>MSDDDDVEIIHSSQSIEGSPKQVYNTQIIPNLQSDNQKLYQSNKSLEIEIKQYKQLLEQTLETLRQSEKDQNTLKLQLSQKDFQLQVIQANVDERQKSGKIESHQKIKDSNSNRDSFGNKQTNVSSVGGFLSSTQSPRCQCDGFHTRGQTLIEILKKIQFTLKQNDQVVHSQELVKILQEFEDNLKQFLTLHEQFAIEIHRNKMDQTEKQSQIKQASTHSISDHFHSLEDQNTIQNPNQQIFNNDDLDTSQFESEQHIKLQFECFEMSLAKVSEEEKQQWKQKLLQLINTL</sequence>
<dbReference type="OrthoDB" id="301427at2759"/>
<dbReference type="Proteomes" id="UP000692954">
    <property type="component" value="Unassembled WGS sequence"/>
</dbReference>
<organism evidence="3 4">
    <name type="scientific">Paramecium sonneborni</name>
    <dbReference type="NCBI Taxonomy" id="65129"/>
    <lineage>
        <taxon>Eukaryota</taxon>
        <taxon>Sar</taxon>
        <taxon>Alveolata</taxon>
        <taxon>Ciliophora</taxon>
        <taxon>Intramacronucleata</taxon>
        <taxon>Oligohymenophorea</taxon>
        <taxon>Peniculida</taxon>
        <taxon>Parameciidae</taxon>
        <taxon>Paramecium</taxon>
    </lineage>
</organism>
<protein>
    <submittedName>
        <fullName evidence="3">Uncharacterized protein</fullName>
    </submittedName>
</protein>
<accession>A0A8S1M7H9</accession>
<proteinExistence type="predicted"/>
<dbReference type="EMBL" id="CAJJDN010000031">
    <property type="protein sequence ID" value="CAD8073635.1"/>
    <property type="molecule type" value="Genomic_DNA"/>
</dbReference>
<evidence type="ECO:0000313" key="3">
    <source>
        <dbReference type="EMBL" id="CAD8073635.1"/>
    </source>
</evidence>
<comment type="caution">
    <text evidence="3">The sequence shown here is derived from an EMBL/GenBank/DDBJ whole genome shotgun (WGS) entry which is preliminary data.</text>
</comment>